<dbReference type="Pfam" id="PF16158">
    <property type="entry name" value="N_BRCA1_IG"/>
    <property type="match status" value="1"/>
</dbReference>
<organism evidence="2 3">
    <name type="scientific">Globisporangium ultimum (strain ATCC 200006 / CBS 805.95 / DAOM BR144)</name>
    <name type="common">Pythium ultimum</name>
    <dbReference type="NCBI Taxonomy" id="431595"/>
    <lineage>
        <taxon>Eukaryota</taxon>
        <taxon>Sar</taxon>
        <taxon>Stramenopiles</taxon>
        <taxon>Oomycota</taxon>
        <taxon>Peronosporomycetes</taxon>
        <taxon>Pythiales</taxon>
        <taxon>Pythiaceae</taxon>
        <taxon>Globisporangium</taxon>
    </lineage>
</organism>
<dbReference type="AlphaFoldDB" id="K3XBD4"/>
<dbReference type="eggNOG" id="KOG4351">
    <property type="taxonomic scope" value="Eukaryota"/>
</dbReference>
<proteinExistence type="predicted"/>
<dbReference type="HOGENOM" id="CLU_076188_2_0_1"/>
<name>K3XBD4_GLOUD</name>
<evidence type="ECO:0000259" key="1">
    <source>
        <dbReference type="Pfam" id="PF16158"/>
    </source>
</evidence>
<reference evidence="2" key="3">
    <citation type="submission" date="2015-02" db="UniProtKB">
        <authorList>
            <consortium name="EnsemblProtists"/>
        </authorList>
    </citation>
    <scope>IDENTIFICATION</scope>
    <source>
        <strain evidence="2">DAOM BR144</strain>
    </source>
</reference>
<dbReference type="PANTHER" id="PTHR20930:SF0">
    <property type="entry name" value="PROTEIN ILRUN"/>
    <property type="match status" value="1"/>
</dbReference>
<dbReference type="STRING" id="431595.K3XBD4"/>
<dbReference type="PANTHER" id="PTHR20930">
    <property type="entry name" value="OVARIAN CARCINOMA ANTIGEN CA125-RELATED"/>
    <property type="match status" value="1"/>
</dbReference>
<dbReference type="Gene3D" id="2.60.40.10">
    <property type="entry name" value="Immunoglobulins"/>
    <property type="match status" value="1"/>
</dbReference>
<dbReference type="Pfam" id="PF14555">
    <property type="entry name" value="UBA_4"/>
    <property type="match status" value="1"/>
</dbReference>
<feature type="domain" description="Nbr1 FW" evidence="1">
    <location>
        <begin position="113"/>
        <end position="207"/>
    </location>
</feature>
<dbReference type="InterPro" id="IPR032350">
    <property type="entry name" value="Nbr1_FW"/>
</dbReference>
<dbReference type="Gene3D" id="1.10.8.10">
    <property type="entry name" value="DNA helicase RuvA subunit, C-terminal domain"/>
    <property type="match status" value="1"/>
</dbReference>
<protein>
    <recommendedName>
        <fullName evidence="1">Nbr1 FW domain-containing protein</fullName>
    </recommendedName>
</protein>
<dbReference type="EnsemblProtists" id="PYU1_T014533">
    <property type="protein sequence ID" value="PYU1_T014533"/>
    <property type="gene ID" value="PYU1_G014502"/>
</dbReference>
<dbReference type="InParanoid" id="K3XBD4"/>
<dbReference type="Proteomes" id="UP000019132">
    <property type="component" value="Unassembled WGS sequence"/>
</dbReference>
<sequence length="257" mass="28325">MADELLQMFQSITTSDHDELVDQFAYLLELDHGTATFFLESSNWNVEIAVNNYLATMEAQDSAFSRNRADDELLYESGDQQTDDLEMEDGETGGNNNAPPVEHQAQFISDLTASQNAVFPPDAIVNMQWSFVNAGEQPWPEQTFLVFAQGENFGGPQQIQVNAAPHSRIDVHATLRMPSTMGSYAGSWRLRSPTGFFGDPVWVILNVGPTKQDVVQPGVQDPAKFPFQQANHGNFVAQGPAVVGNGLNNNEIEDMDV</sequence>
<dbReference type="SUPFAM" id="SSF46934">
    <property type="entry name" value="UBA-like"/>
    <property type="match status" value="1"/>
</dbReference>
<dbReference type="InterPro" id="IPR013783">
    <property type="entry name" value="Ig-like_fold"/>
</dbReference>
<reference evidence="3" key="1">
    <citation type="journal article" date="2010" name="Genome Biol.">
        <title>Genome sequence of the necrotrophic plant pathogen Pythium ultimum reveals original pathogenicity mechanisms and effector repertoire.</title>
        <authorList>
            <person name="Levesque C.A."/>
            <person name="Brouwer H."/>
            <person name="Cano L."/>
            <person name="Hamilton J.P."/>
            <person name="Holt C."/>
            <person name="Huitema E."/>
            <person name="Raffaele S."/>
            <person name="Robideau G.P."/>
            <person name="Thines M."/>
            <person name="Win J."/>
            <person name="Zerillo M.M."/>
            <person name="Beakes G.W."/>
            <person name="Boore J.L."/>
            <person name="Busam D."/>
            <person name="Dumas B."/>
            <person name="Ferriera S."/>
            <person name="Fuerstenberg S.I."/>
            <person name="Gachon C.M."/>
            <person name="Gaulin E."/>
            <person name="Govers F."/>
            <person name="Grenville-Briggs L."/>
            <person name="Horner N."/>
            <person name="Hostetler J."/>
            <person name="Jiang R.H."/>
            <person name="Johnson J."/>
            <person name="Krajaejun T."/>
            <person name="Lin H."/>
            <person name="Meijer H.J."/>
            <person name="Moore B."/>
            <person name="Morris P."/>
            <person name="Phuntmart V."/>
            <person name="Puiu D."/>
            <person name="Shetty J."/>
            <person name="Stajich J.E."/>
            <person name="Tripathy S."/>
            <person name="Wawra S."/>
            <person name="van West P."/>
            <person name="Whitty B.R."/>
            <person name="Coutinho P.M."/>
            <person name="Henrissat B."/>
            <person name="Martin F."/>
            <person name="Thomas P.D."/>
            <person name="Tyler B.M."/>
            <person name="De Vries R.P."/>
            <person name="Kamoun S."/>
            <person name="Yandell M."/>
            <person name="Tisserat N."/>
            <person name="Buell C.R."/>
        </authorList>
    </citation>
    <scope>NUCLEOTIDE SEQUENCE</scope>
    <source>
        <strain evidence="3">DAOM:BR144</strain>
    </source>
</reference>
<dbReference type="EMBL" id="GL376574">
    <property type="status" value="NOT_ANNOTATED_CDS"/>
    <property type="molecule type" value="Genomic_DNA"/>
</dbReference>
<accession>K3XBD4</accession>
<keyword evidence="3" id="KW-1185">Reference proteome</keyword>
<evidence type="ECO:0000313" key="2">
    <source>
        <dbReference type="EnsemblProtists" id="PYU1_T014533"/>
    </source>
</evidence>
<evidence type="ECO:0000313" key="3">
    <source>
        <dbReference type="Proteomes" id="UP000019132"/>
    </source>
</evidence>
<dbReference type="InterPro" id="IPR009060">
    <property type="entry name" value="UBA-like_sf"/>
</dbReference>
<dbReference type="CDD" id="cd14947">
    <property type="entry name" value="NBR1_like"/>
    <property type="match status" value="1"/>
</dbReference>
<dbReference type="OMA" id="LESCNWN"/>
<dbReference type="VEuPathDB" id="FungiDB:PYU1_G014502"/>
<reference evidence="3" key="2">
    <citation type="submission" date="2010-04" db="EMBL/GenBank/DDBJ databases">
        <authorList>
            <person name="Buell R."/>
            <person name="Hamilton J."/>
            <person name="Hostetler J."/>
        </authorList>
    </citation>
    <scope>NUCLEOTIDE SEQUENCE [LARGE SCALE GENOMIC DNA]</scope>
    <source>
        <strain evidence="3">DAOM:BR144</strain>
    </source>
</reference>